<keyword evidence="6" id="KW-1185">Reference proteome</keyword>
<dbReference type="GO" id="GO:0003677">
    <property type="term" value="F:DNA binding"/>
    <property type="evidence" value="ECO:0007669"/>
    <property type="project" value="UniProtKB-KW"/>
</dbReference>
<dbReference type="InterPro" id="IPR000524">
    <property type="entry name" value="Tscrpt_reg_HTH_GntR"/>
</dbReference>
<dbReference type="InterPro" id="IPR008920">
    <property type="entry name" value="TF_FadR/GntR_C"/>
</dbReference>
<keyword evidence="2" id="KW-0238">DNA-binding</keyword>
<evidence type="ECO:0000259" key="4">
    <source>
        <dbReference type="PROSITE" id="PS50949"/>
    </source>
</evidence>
<dbReference type="InterPro" id="IPR011711">
    <property type="entry name" value="GntR_C"/>
</dbReference>
<evidence type="ECO:0000256" key="1">
    <source>
        <dbReference type="ARBA" id="ARBA00023015"/>
    </source>
</evidence>
<dbReference type="PANTHER" id="PTHR43537:SF5">
    <property type="entry name" value="UXU OPERON TRANSCRIPTIONAL REGULATOR"/>
    <property type="match status" value="1"/>
</dbReference>
<dbReference type="Proteomes" id="UP000635245">
    <property type="component" value="Unassembled WGS sequence"/>
</dbReference>
<gene>
    <name evidence="5" type="ORF">JHE00_01600</name>
</gene>
<dbReference type="PROSITE" id="PS50949">
    <property type="entry name" value="HTH_GNTR"/>
    <property type="match status" value="1"/>
</dbReference>
<keyword evidence="3" id="KW-0804">Transcription</keyword>
<sequence length="221" mass="24929">MSTRQTGPGTTAQHALEGLRRAIIAGELRPGQRVRQEEIADNFGVSVAPVREALRVLEQEGQVEYRPRRGYFITELWASDLAEIYALRQVLEERAARKALPTLDDDAVERIAAAARDCAEAAERGDVAAELAANRRFHFGMLESPDQVHTMRLIRLLWDSTESYRALYYNSPEERTRTVHSHEAILEAVRRRDADTLVAELDAHRSRALDVLTRVLDGDAE</sequence>
<feature type="domain" description="HTH gntR-type" evidence="4">
    <location>
        <begin position="9"/>
        <end position="76"/>
    </location>
</feature>
<evidence type="ECO:0000256" key="2">
    <source>
        <dbReference type="ARBA" id="ARBA00023125"/>
    </source>
</evidence>
<dbReference type="PANTHER" id="PTHR43537">
    <property type="entry name" value="TRANSCRIPTIONAL REGULATOR, GNTR FAMILY"/>
    <property type="match status" value="1"/>
</dbReference>
<dbReference type="SUPFAM" id="SSF48008">
    <property type="entry name" value="GntR ligand-binding domain-like"/>
    <property type="match status" value="1"/>
</dbReference>
<dbReference type="SUPFAM" id="SSF46785">
    <property type="entry name" value="Winged helix' DNA-binding domain"/>
    <property type="match status" value="1"/>
</dbReference>
<evidence type="ECO:0000313" key="5">
    <source>
        <dbReference type="EMBL" id="MBK1783001.1"/>
    </source>
</evidence>
<evidence type="ECO:0000256" key="3">
    <source>
        <dbReference type="ARBA" id="ARBA00023163"/>
    </source>
</evidence>
<dbReference type="RefSeq" id="WP_200313989.1">
    <property type="nucleotide sequence ID" value="NZ_JAENJH010000001.1"/>
</dbReference>
<dbReference type="InterPro" id="IPR036390">
    <property type="entry name" value="WH_DNA-bd_sf"/>
</dbReference>
<comment type="caution">
    <text evidence="5">The sequence shown here is derived from an EMBL/GenBank/DDBJ whole genome shotgun (WGS) entry which is preliminary data.</text>
</comment>
<protein>
    <submittedName>
        <fullName evidence="5">GntR family transcriptional regulator</fullName>
    </submittedName>
</protein>
<keyword evidence="1" id="KW-0805">Transcription regulation</keyword>
<dbReference type="EMBL" id="JAENJH010000001">
    <property type="protein sequence ID" value="MBK1783001.1"/>
    <property type="molecule type" value="Genomic_DNA"/>
</dbReference>
<dbReference type="Gene3D" id="1.10.10.10">
    <property type="entry name" value="Winged helix-like DNA-binding domain superfamily/Winged helix DNA-binding domain"/>
    <property type="match status" value="1"/>
</dbReference>
<accession>A0A934QNB6</accession>
<reference evidence="5" key="1">
    <citation type="submission" date="2020-12" db="EMBL/GenBank/DDBJ databases">
        <title>Prauserella sp. ASG 168, a novel actinomycete isolated from cave rock.</title>
        <authorList>
            <person name="Suriyachadkun C."/>
        </authorList>
    </citation>
    <scope>NUCLEOTIDE SEQUENCE</scope>
    <source>
        <strain evidence="5">ASG 168</strain>
    </source>
</reference>
<dbReference type="Pfam" id="PF00392">
    <property type="entry name" value="GntR"/>
    <property type="match status" value="1"/>
</dbReference>
<dbReference type="CDD" id="cd07377">
    <property type="entry name" value="WHTH_GntR"/>
    <property type="match status" value="1"/>
</dbReference>
<organism evidence="5 6">
    <name type="scientific">Prauserella cavernicola</name>
    <dbReference type="NCBI Taxonomy" id="2800127"/>
    <lineage>
        <taxon>Bacteria</taxon>
        <taxon>Bacillati</taxon>
        <taxon>Actinomycetota</taxon>
        <taxon>Actinomycetes</taxon>
        <taxon>Pseudonocardiales</taxon>
        <taxon>Pseudonocardiaceae</taxon>
        <taxon>Prauserella</taxon>
    </lineage>
</organism>
<dbReference type="InterPro" id="IPR036388">
    <property type="entry name" value="WH-like_DNA-bd_sf"/>
</dbReference>
<name>A0A934QNB6_9PSEU</name>
<dbReference type="GO" id="GO:0003700">
    <property type="term" value="F:DNA-binding transcription factor activity"/>
    <property type="evidence" value="ECO:0007669"/>
    <property type="project" value="InterPro"/>
</dbReference>
<evidence type="ECO:0000313" key="6">
    <source>
        <dbReference type="Proteomes" id="UP000635245"/>
    </source>
</evidence>
<dbReference type="SMART" id="SM00345">
    <property type="entry name" value="HTH_GNTR"/>
    <property type="match status" value="1"/>
</dbReference>
<proteinExistence type="predicted"/>
<dbReference type="SMART" id="SM00895">
    <property type="entry name" value="FCD"/>
    <property type="match status" value="1"/>
</dbReference>
<dbReference type="Gene3D" id="1.20.120.530">
    <property type="entry name" value="GntR ligand-binding domain-like"/>
    <property type="match status" value="1"/>
</dbReference>
<dbReference type="Pfam" id="PF07729">
    <property type="entry name" value="FCD"/>
    <property type="match status" value="1"/>
</dbReference>
<dbReference type="AlphaFoldDB" id="A0A934QNB6"/>